<comment type="caution">
    <text evidence="5">The sequence shown here is derived from an EMBL/GenBank/DDBJ whole genome shotgun (WGS) entry which is preliminary data.</text>
</comment>
<keyword evidence="1 3" id="KW-0963">Cytoplasm</keyword>
<evidence type="ECO:0000256" key="4">
    <source>
        <dbReference type="SAM" id="MobiDB-lite"/>
    </source>
</evidence>
<dbReference type="Pfam" id="PF02575">
    <property type="entry name" value="YbaB_DNA_bd"/>
    <property type="match status" value="1"/>
</dbReference>
<accession>A0A1H9WBT1</accession>
<dbReference type="EMBL" id="FOGV01000032">
    <property type="protein sequence ID" value="SES31412.1"/>
    <property type="molecule type" value="Genomic_DNA"/>
</dbReference>
<dbReference type="OrthoDB" id="9795263at2"/>
<dbReference type="AlphaFoldDB" id="A0A1H9WBT1"/>
<dbReference type="InterPro" id="IPR036894">
    <property type="entry name" value="YbaB-like_sf"/>
</dbReference>
<evidence type="ECO:0000313" key="6">
    <source>
        <dbReference type="Proteomes" id="UP000199318"/>
    </source>
</evidence>
<gene>
    <name evidence="5" type="ORF">SAMN05444126_1324</name>
</gene>
<keyword evidence="6" id="KW-1185">Reference proteome</keyword>
<dbReference type="FunFam" id="3.30.1310.10:FF:000002">
    <property type="entry name" value="Nucleoid-associated protein IKC_06587"/>
    <property type="match status" value="1"/>
</dbReference>
<protein>
    <recommendedName>
        <fullName evidence="3">Nucleoid-associated protein SAMN05444126_1324</fullName>
    </recommendedName>
</protein>
<name>A0A1H9WBT1_9BACI</name>
<dbReference type="Gene3D" id="3.30.1310.10">
    <property type="entry name" value="Nucleoid-associated protein YbaB-like domain"/>
    <property type="match status" value="1"/>
</dbReference>
<dbReference type="SUPFAM" id="SSF82607">
    <property type="entry name" value="YbaB-like"/>
    <property type="match status" value="1"/>
</dbReference>
<dbReference type="Proteomes" id="UP000199318">
    <property type="component" value="Unassembled WGS sequence"/>
</dbReference>
<dbReference type="RefSeq" id="WP_093074618.1">
    <property type="nucleotide sequence ID" value="NZ_BJVE01000119.1"/>
</dbReference>
<dbReference type="GO" id="GO:0003677">
    <property type="term" value="F:DNA binding"/>
    <property type="evidence" value="ECO:0007669"/>
    <property type="project" value="UniProtKB-UniRule"/>
</dbReference>
<dbReference type="GO" id="GO:0005829">
    <property type="term" value="C:cytosol"/>
    <property type="evidence" value="ECO:0007669"/>
    <property type="project" value="TreeGrafter"/>
</dbReference>
<organism evidence="5 6">
    <name type="scientific">Salisediminibacterium halotolerans</name>
    <dbReference type="NCBI Taxonomy" id="517425"/>
    <lineage>
        <taxon>Bacteria</taxon>
        <taxon>Bacillati</taxon>
        <taxon>Bacillota</taxon>
        <taxon>Bacilli</taxon>
        <taxon>Bacillales</taxon>
        <taxon>Bacillaceae</taxon>
        <taxon>Salisediminibacterium</taxon>
    </lineage>
</organism>
<evidence type="ECO:0000256" key="2">
    <source>
        <dbReference type="ARBA" id="ARBA00023125"/>
    </source>
</evidence>
<dbReference type="PANTHER" id="PTHR33449">
    <property type="entry name" value="NUCLEOID-ASSOCIATED PROTEIN YBAB"/>
    <property type="match status" value="1"/>
</dbReference>
<dbReference type="PANTHER" id="PTHR33449:SF1">
    <property type="entry name" value="NUCLEOID-ASSOCIATED PROTEIN YBAB"/>
    <property type="match status" value="1"/>
</dbReference>
<feature type="compositionally biased region" description="Low complexity" evidence="4">
    <location>
        <begin position="1"/>
        <end position="13"/>
    </location>
</feature>
<comment type="similarity">
    <text evidence="3">Belongs to the YbaB/EbfC family.</text>
</comment>
<keyword evidence="2 3" id="KW-0238">DNA-binding</keyword>
<comment type="subunit">
    <text evidence="3">Homodimer.</text>
</comment>
<dbReference type="PIRSF" id="PIRSF004555">
    <property type="entry name" value="UCP004555"/>
    <property type="match status" value="1"/>
</dbReference>
<sequence length="103" mass="11587">MKNMGNMMKQMQKMQKDMEKEQEKLKEETVEASAGGGMVKVIMSGEKRVLDMQINEEAVDPDDVEMLEDLILAATNEALGKVDELVNERMGQYTKGMNIPGMM</sequence>
<proteinExistence type="inferred from homology"/>
<dbReference type="InterPro" id="IPR004401">
    <property type="entry name" value="YbaB/EbfC"/>
</dbReference>
<dbReference type="HAMAP" id="MF_00274">
    <property type="entry name" value="DNA_YbaB_EbfC"/>
    <property type="match status" value="1"/>
</dbReference>
<dbReference type="NCBIfam" id="TIGR00103">
    <property type="entry name" value="DNA_YbaB_EbfC"/>
    <property type="match status" value="1"/>
</dbReference>
<reference evidence="6" key="1">
    <citation type="submission" date="2016-10" db="EMBL/GenBank/DDBJ databases">
        <authorList>
            <person name="de Groot N.N."/>
        </authorList>
    </citation>
    <scope>NUCLEOTIDE SEQUENCE [LARGE SCALE GENOMIC DNA]</scope>
    <source>
        <strain evidence="6">10nlg</strain>
    </source>
</reference>
<evidence type="ECO:0000256" key="3">
    <source>
        <dbReference type="HAMAP-Rule" id="MF_00274"/>
    </source>
</evidence>
<dbReference type="GO" id="GO:0043590">
    <property type="term" value="C:bacterial nucleoid"/>
    <property type="evidence" value="ECO:0007669"/>
    <property type="project" value="UniProtKB-UniRule"/>
</dbReference>
<feature type="compositionally biased region" description="Basic and acidic residues" evidence="4">
    <location>
        <begin position="14"/>
        <end position="29"/>
    </location>
</feature>
<comment type="subcellular location">
    <subcellularLocation>
        <location evidence="3">Cytoplasm</location>
        <location evidence="3">Nucleoid</location>
    </subcellularLocation>
</comment>
<evidence type="ECO:0000313" key="5">
    <source>
        <dbReference type="EMBL" id="SES31412.1"/>
    </source>
</evidence>
<feature type="region of interest" description="Disordered" evidence="4">
    <location>
        <begin position="1"/>
        <end position="32"/>
    </location>
</feature>
<evidence type="ECO:0000256" key="1">
    <source>
        <dbReference type="ARBA" id="ARBA00022490"/>
    </source>
</evidence>
<comment type="function">
    <text evidence="3">Binds to DNA and alters its conformation. May be involved in regulation of gene expression, nucleoid organization and DNA protection.</text>
</comment>
<dbReference type="STRING" id="1464123.SAMN05444126_1324"/>